<organism evidence="2">
    <name type="scientific">Arundo donax</name>
    <name type="common">Giant reed</name>
    <name type="synonym">Donax arundinaceus</name>
    <dbReference type="NCBI Taxonomy" id="35708"/>
    <lineage>
        <taxon>Eukaryota</taxon>
        <taxon>Viridiplantae</taxon>
        <taxon>Streptophyta</taxon>
        <taxon>Embryophyta</taxon>
        <taxon>Tracheophyta</taxon>
        <taxon>Spermatophyta</taxon>
        <taxon>Magnoliopsida</taxon>
        <taxon>Liliopsida</taxon>
        <taxon>Poales</taxon>
        <taxon>Poaceae</taxon>
        <taxon>PACMAD clade</taxon>
        <taxon>Arundinoideae</taxon>
        <taxon>Arundineae</taxon>
        <taxon>Arundo</taxon>
    </lineage>
</organism>
<dbReference type="EMBL" id="GBRH01192383">
    <property type="protein sequence ID" value="JAE05513.1"/>
    <property type="molecule type" value="Transcribed_RNA"/>
</dbReference>
<evidence type="ECO:0000313" key="2">
    <source>
        <dbReference type="EMBL" id="JAE05513.1"/>
    </source>
</evidence>
<protein>
    <submittedName>
        <fullName evidence="2">Uncharacterized protein</fullName>
    </submittedName>
</protein>
<proteinExistence type="predicted"/>
<reference evidence="2" key="1">
    <citation type="submission" date="2014-09" db="EMBL/GenBank/DDBJ databases">
        <authorList>
            <person name="Magalhaes I.L.F."/>
            <person name="Oliveira U."/>
            <person name="Santos F.R."/>
            <person name="Vidigal T.H.D.A."/>
            <person name="Brescovit A.D."/>
            <person name="Santos A.J."/>
        </authorList>
    </citation>
    <scope>NUCLEOTIDE SEQUENCE</scope>
    <source>
        <tissue evidence="2">Shoot tissue taken approximately 20 cm above the soil surface</tissue>
    </source>
</reference>
<reference evidence="2" key="2">
    <citation type="journal article" date="2015" name="Data Brief">
        <title>Shoot transcriptome of the giant reed, Arundo donax.</title>
        <authorList>
            <person name="Barrero R.A."/>
            <person name="Guerrero F.D."/>
            <person name="Moolhuijzen P."/>
            <person name="Goolsby J.A."/>
            <person name="Tidwell J."/>
            <person name="Bellgard S.E."/>
            <person name="Bellgard M.I."/>
        </authorList>
    </citation>
    <scope>NUCLEOTIDE SEQUENCE</scope>
    <source>
        <tissue evidence="2">Shoot tissue taken approximately 20 cm above the soil surface</tissue>
    </source>
</reference>
<accession>A0A0A9FB86</accession>
<sequence>MTCSADYHFLATMNKLQQQFAVQTIIPFDLKYLSQQALVTSGDRPSKTKQKDKTRLPGSNGSGKGIVP</sequence>
<dbReference type="AlphaFoldDB" id="A0A0A9FB86"/>
<feature type="region of interest" description="Disordered" evidence="1">
    <location>
        <begin position="39"/>
        <end position="68"/>
    </location>
</feature>
<evidence type="ECO:0000256" key="1">
    <source>
        <dbReference type="SAM" id="MobiDB-lite"/>
    </source>
</evidence>
<feature type="compositionally biased region" description="Basic and acidic residues" evidence="1">
    <location>
        <begin position="44"/>
        <end position="55"/>
    </location>
</feature>
<name>A0A0A9FB86_ARUDO</name>